<evidence type="ECO:0000256" key="1">
    <source>
        <dbReference type="ARBA" id="ARBA00022432"/>
    </source>
</evidence>
<dbReference type="GO" id="GO:0006096">
    <property type="term" value="P:glycolytic process"/>
    <property type="evidence" value="ECO:0007669"/>
    <property type="project" value="UniProtKB-UniPathway"/>
</dbReference>
<dbReference type="GO" id="GO:0005829">
    <property type="term" value="C:cytosol"/>
    <property type="evidence" value="ECO:0007669"/>
    <property type="project" value="TreeGrafter"/>
</dbReference>
<reference evidence="5" key="1">
    <citation type="journal article" date="2020" name="mSystems">
        <title>Genome- and Community-Level Interaction Insights into Carbon Utilization and Element Cycling Functions of Hydrothermarchaeota in Hydrothermal Sediment.</title>
        <authorList>
            <person name="Zhou Z."/>
            <person name="Liu Y."/>
            <person name="Xu W."/>
            <person name="Pan J."/>
            <person name="Luo Z.H."/>
            <person name="Li M."/>
        </authorList>
    </citation>
    <scope>NUCLEOTIDE SEQUENCE [LARGE SCALE GENOMIC DNA]</scope>
    <source>
        <strain evidence="5">SpSt-456</strain>
    </source>
</reference>
<dbReference type="PANTHER" id="PTHR11469:SF1">
    <property type="entry name" value="GLUCOSE-6-PHOSPHATE ISOMERASE"/>
    <property type="match status" value="1"/>
</dbReference>
<name>A0A832A6A0_9BACT</name>
<comment type="catalytic activity">
    <reaction evidence="4">
        <text>alpha-D-glucose 6-phosphate = beta-D-fructose 6-phosphate</text>
        <dbReference type="Rhea" id="RHEA:11816"/>
        <dbReference type="ChEBI" id="CHEBI:57634"/>
        <dbReference type="ChEBI" id="CHEBI:58225"/>
        <dbReference type="EC" id="5.3.1.9"/>
    </reaction>
</comment>
<proteinExistence type="inferred from homology"/>
<comment type="pathway">
    <text evidence="4">Carbohydrate degradation; glycolysis; D-glyceraldehyde 3-phosphate and glycerone phosphate from D-glucose: step 2/4.</text>
</comment>
<dbReference type="GO" id="GO:0006094">
    <property type="term" value="P:gluconeogenesis"/>
    <property type="evidence" value="ECO:0007669"/>
    <property type="project" value="UniProtKB-KW"/>
</dbReference>
<dbReference type="InterPro" id="IPR046348">
    <property type="entry name" value="SIS_dom_sf"/>
</dbReference>
<dbReference type="AlphaFoldDB" id="A0A832A6A0"/>
<keyword evidence="2 4" id="KW-0324">Glycolysis</keyword>
<gene>
    <name evidence="5" type="ORF">ENS06_14410</name>
</gene>
<dbReference type="GO" id="GO:0048029">
    <property type="term" value="F:monosaccharide binding"/>
    <property type="evidence" value="ECO:0007669"/>
    <property type="project" value="TreeGrafter"/>
</dbReference>
<dbReference type="PRINTS" id="PR00662">
    <property type="entry name" value="G6PISOMERASE"/>
</dbReference>
<dbReference type="GO" id="GO:0051156">
    <property type="term" value="P:glucose 6-phosphate metabolic process"/>
    <property type="evidence" value="ECO:0007669"/>
    <property type="project" value="TreeGrafter"/>
</dbReference>
<organism evidence="5">
    <name type="scientific">Desulfacinum infernum</name>
    <dbReference type="NCBI Taxonomy" id="35837"/>
    <lineage>
        <taxon>Bacteria</taxon>
        <taxon>Pseudomonadati</taxon>
        <taxon>Thermodesulfobacteriota</taxon>
        <taxon>Syntrophobacteria</taxon>
        <taxon>Syntrophobacterales</taxon>
        <taxon>Syntrophobacteraceae</taxon>
        <taxon>Desulfacinum</taxon>
    </lineage>
</organism>
<dbReference type="GO" id="GO:0097367">
    <property type="term" value="F:carbohydrate derivative binding"/>
    <property type="evidence" value="ECO:0007669"/>
    <property type="project" value="InterPro"/>
</dbReference>
<evidence type="ECO:0000313" key="5">
    <source>
        <dbReference type="EMBL" id="HFK98502.1"/>
    </source>
</evidence>
<dbReference type="Gene3D" id="3.40.50.10490">
    <property type="entry name" value="Glucose-6-phosphate isomerase like protein, domain 1"/>
    <property type="match status" value="3"/>
</dbReference>
<dbReference type="PROSITE" id="PS51463">
    <property type="entry name" value="P_GLUCOSE_ISOMERASE_3"/>
    <property type="match status" value="1"/>
</dbReference>
<dbReference type="GO" id="GO:0004347">
    <property type="term" value="F:glucose-6-phosphate isomerase activity"/>
    <property type="evidence" value="ECO:0007669"/>
    <property type="project" value="UniProtKB-EC"/>
</dbReference>
<dbReference type="EMBL" id="DSTK01000040">
    <property type="protein sequence ID" value="HFK98502.1"/>
    <property type="molecule type" value="Genomic_DNA"/>
</dbReference>
<dbReference type="Pfam" id="PF00342">
    <property type="entry name" value="PGI"/>
    <property type="match status" value="1"/>
</dbReference>
<protein>
    <recommendedName>
        <fullName evidence="4">Glucose-6-phosphate isomerase</fullName>
        <ecNumber evidence="4">5.3.1.9</ecNumber>
    </recommendedName>
</protein>
<accession>A0A832A6A0</accession>
<dbReference type="UniPathway" id="UPA00109">
    <property type="reaction ID" value="UER00181"/>
</dbReference>
<comment type="similarity">
    <text evidence="4">Belongs to the GPI family.</text>
</comment>
<evidence type="ECO:0000256" key="2">
    <source>
        <dbReference type="ARBA" id="ARBA00023152"/>
    </source>
</evidence>
<keyword evidence="1 4" id="KW-0312">Gluconeogenesis</keyword>
<dbReference type="EC" id="5.3.1.9" evidence="4"/>
<dbReference type="PANTHER" id="PTHR11469">
    <property type="entry name" value="GLUCOSE-6-PHOSPHATE ISOMERASE"/>
    <property type="match status" value="1"/>
</dbReference>
<sequence>MSGRILLEGRLGTLAGAVDAAVARMQAENIVSRIWVGDHTVWKPEPKEITNRLGWLKAPAAMKERLEEIEAFVDDVRRSGMRDAVLLGMGGSSLAPEVLSRMFPARDGFLNLTVLDTTHPQAIARVRKTLDLSKTLFVVSTKSGGTVETLSLFKYFYNEVSKATGTETAASRFCAVTDPSSGLETLARSFGFRKIFQNDPNVGGRYSALTFFGLVPAALLGIDLREMLDRAATMADACRWENGSTMDRNPGLWLGAVLGTAAREGRDKVTFFVDPGFANVGDWVEQLLAESTGKEGTGILPVVDEPLGEAAAYGPDRLFVTVCDQRSHAKGWAPDPGVLWREAGFPTVSITAGGPRDAGALFFLWEFATVVAGHLLRINPFDQPDVESAKVQAKKMLAAYKESGRLPELPTAFRWNDLVVMGEAEGSSAPEALRRFADAVADGGYLGVHAYVAPSSEVEGALRSLQKALRDRTKKAVTVGYGPRFLHSTGQLHKGDAGKGAFIQITDDPSPDLPIPDEAGREGASVSFGTLIAAQALGDREALLAAGRRVLRFHITGPVAPTLHALVEAL</sequence>
<evidence type="ECO:0000256" key="3">
    <source>
        <dbReference type="ARBA" id="ARBA00023235"/>
    </source>
</evidence>
<evidence type="ECO:0000256" key="4">
    <source>
        <dbReference type="RuleBase" id="RU000612"/>
    </source>
</evidence>
<comment type="caution">
    <text evidence="5">The sequence shown here is derived from an EMBL/GenBank/DDBJ whole genome shotgun (WGS) entry which is preliminary data.</text>
</comment>
<dbReference type="SUPFAM" id="SSF53697">
    <property type="entry name" value="SIS domain"/>
    <property type="match status" value="1"/>
</dbReference>
<dbReference type="InterPro" id="IPR001672">
    <property type="entry name" value="G6P_Isomerase"/>
</dbReference>
<keyword evidence="3 4" id="KW-0413">Isomerase</keyword>